<feature type="non-terminal residue" evidence="3">
    <location>
        <position position="115"/>
    </location>
</feature>
<dbReference type="GO" id="GO:0003677">
    <property type="term" value="F:DNA binding"/>
    <property type="evidence" value="ECO:0007669"/>
    <property type="project" value="UniProtKB-KW"/>
</dbReference>
<evidence type="ECO:0000313" key="4">
    <source>
        <dbReference type="Proteomes" id="UP000800038"/>
    </source>
</evidence>
<feature type="domain" description="HTH CENPB-type" evidence="2">
    <location>
        <begin position="49"/>
        <end position="114"/>
    </location>
</feature>
<protein>
    <recommendedName>
        <fullName evidence="2">HTH CENPB-type domain-containing protein</fullName>
    </recommendedName>
</protein>
<keyword evidence="4" id="KW-1185">Reference proteome</keyword>
<proteinExistence type="predicted"/>
<dbReference type="OrthoDB" id="3942738at2759"/>
<dbReference type="AlphaFoldDB" id="A0A6A5S711"/>
<dbReference type="EMBL" id="ML976302">
    <property type="protein sequence ID" value="KAF1935178.1"/>
    <property type="molecule type" value="Genomic_DNA"/>
</dbReference>
<dbReference type="Proteomes" id="UP000800038">
    <property type="component" value="Unassembled WGS sequence"/>
</dbReference>
<keyword evidence="1" id="KW-0238">DNA-binding</keyword>
<gene>
    <name evidence="3" type="ORF">EJ02DRAFT_308986</name>
</gene>
<dbReference type="InterPro" id="IPR006600">
    <property type="entry name" value="HTH_CenpB_DNA-bd_dom"/>
</dbReference>
<reference evidence="3" key="1">
    <citation type="journal article" date="2020" name="Stud. Mycol.">
        <title>101 Dothideomycetes genomes: a test case for predicting lifestyles and emergence of pathogens.</title>
        <authorList>
            <person name="Haridas S."/>
            <person name="Albert R."/>
            <person name="Binder M."/>
            <person name="Bloem J."/>
            <person name="Labutti K."/>
            <person name="Salamov A."/>
            <person name="Andreopoulos B."/>
            <person name="Baker S."/>
            <person name="Barry K."/>
            <person name="Bills G."/>
            <person name="Bluhm B."/>
            <person name="Cannon C."/>
            <person name="Castanera R."/>
            <person name="Culley D."/>
            <person name="Daum C."/>
            <person name="Ezra D."/>
            <person name="Gonzalez J."/>
            <person name="Henrissat B."/>
            <person name="Kuo A."/>
            <person name="Liang C."/>
            <person name="Lipzen A."/>
            <person name="Lutzoni F."/>
            <person name="Magnuson J."/>
            <person name="Mondo S."/>
            <person name="Nolan M."/>
            <person name="Ohm R."/>
            <person name="Pangilinan J."/>
            <person name="Park H.-J."/>
            <person name="Ramirez L."/>
            <person name="Alfaro M."/>
            <person name="Sun H."/>
            <person name="Tritt A."/>
            <person name="Yoshinaga Y."/>
            <person name="Zwiers L.-H."/>
            <person name="Turgeon B."/>
            <person name="Goodwin S."/>
            <person name="Spatafora J."/>
            <person name="Crous P."/>
            <person name="Grigoriev I."/>
        </authorList>
    </citation>
    <scope>NUCLEOTIDE SEQUENCE</scope>
    <source>
        <strain evidence="3">CBS 161.51</strain>
    </source>
</reference>
<name>A0A6A5S711_9PLEO</name>
<dbReference type="PROSITE" id="PS51253">
    <property type="entry name" value="HTH_CENPB"/>
    <property type="match status" value="1"/>
</dbReference>
<organism evidence="3 4">
    <name type="scientific">Clathrospora elynae</name>
    <dbReference type="NCBI Taxonomy" id="706981"/>
    <lineage>
        <taxon>Eukaryota</taxon>
        <taxon>Fungi</taxon>
        <taxon>Dikarya</taxon>
        <taxon>Ascomycota</taxon>
        <taxon>Pezizomycotina</taxon>
        <taxon>Dothideomycetes</taxon>
        <taxon>Pleosporomycetidae</taxon>
        <taxon>Pleosporales</taxon>
        <taxon>Diademaceae</taxon>
        <taxon>Clathrospora</taxon>
    </lineage>
</organism>
<sequence>MGAIEDALAAIESLDEGEHFTYQAIADIYGVSRTTLSRRHRQVQGSREEQAINLQLLSPHQEAELVKYIVGLTEKGLPPTREMIQNFARGVVKKEVGNGWVTRFVERNKDQLITK</sequence>
<dbReference type="SMART" id="SM00674">
    <property type="entry name" value="CENPB"/>
    <property type="match status" value="1"/>
</dbReference>
<evidence type="ECO:0000256" key="1">
    <source>
        <dbReference type="ARBA" id="ARBA00023125"/>
    </source>
</evidence>
<evidence type="ECO:0000259" key="2">
    <source>
        <dbReference type="PROSITE" id="PS51253"/>
    </source>
</evidence>
<dbReference type="Pfam" id="PF03221">
    <property type="entry name" value="HTH_Tnp_Tc5"/>
    <property type="match status" value="1"/>
</dbReference>
<accession>A0A6A5S711</accession>
<evidence type="ECO:0000313" key="3">
    <source>
        <dbReference type="EMBL" id="KAF1935178.1"/>
    </source>
</evidence>